<dbReference type="PANTHER" id="PTHR21340">
    <property type="entry name" value="DIADENOSINE 5,5-P1,P4-TETRAPHOSPHATE PYROPHOSPHOHYDROLASE MUTT"/>
    <property type="match status" value="1"/>
</dbReference>
<evidence type="ECO:0000313" key="3">
    <source>
        <dbReference type="EMBL" id="QHS94121.1"/>
    </source>
</evidence>
<protein>
    <recommendedName>
        <fullName evidence="2">Nudix hydrolase domain-containing protein</fullName>
    </recommendedName>
</protein>
<dbReference type="InterPro" id="IPR051325">
    <property type="entry name" value="Nudix_hydrolase_domain"/>
</dbReference>
<dbReference type="PANTHER" id="PTHR21340:SF0">
    <property type="entry name" value="BIS(5'-NUCLEOSYL)-TETRAPHOSPHATASE [ASYMMETRICAL]"/>
    <property type="match status" value="1"/>
</dbReference>
<dbReference type="SUPFAM" id="SSF55811">
    <property type="entry name" value="Nudix"/>
    <property type="match status" value="1"/>
</dbReference>
<proteinExistence type="predicted"/>
<dbReference type="GO" id="GO:0004081">
    <property type="term" value="F:bis(5'-nucleosyl)-tetraphosphatase (asymmetrical) activity"/>
    <property type="evidence" value="ECO:0007669"/>
    <property type="project" value="TreeGrafter"/>
</dbReference>
<keyword evidence="1" id="KW-0378">Hydrolase</keyword>
<name>A0A6C0BQQ8_9ZZZZ</name>
<feature type="domain" description="Nudix hydrolase" evidence="2">
    <location>
        <begin position="43"/>
        <end position="279"/>
    </location>
</feature>
<evidence type="ECO:0000259" key="2">
    <source>
        <dbReference type="PROSITE" id="PS51462"/>
    </source>
</evidence>
<reference evidence="3" key="1">
    <citation type="journal article" date="2020" name="Nature">
        <title>Giant virus diversity and host interactions through global metagenomics.</title>
        <authorList>
            <person name="Schulz F."/>
            <person name="Roux S."/>
            <person name="Paez-Espino D."/>
            <person name="Jungbluth S."/>
            <person name="Walsh D.A."/>
            <person name="Denef V.J."/>
            <person name="McMahon K.D."/>
            <person name="Konstantinidis K.T."/>
            <person name="Eloe-Fadrosh E.A."/>
            <person name="Kyrpides N.C."/>
            <person name="Woyke T."/>
        </authorList>
    </citation>
    <scope>NUCLEOTIDE SEQUENCE</scope>
    <source>
        <strain evidence="3">GVMAG-M-3300018416-26</strain>
    </source>
</reference>
<dbReference type="InterPro" id="IPR000086">
    <property type="entry name" value="NUDIX_hydrolase_dom"/>
</dbReference>
<dbReference type="PROSITE" id="PS00893">
    <property type="entry name" value="NUDIX_BOX"/>
    <property type="match status" value="1"/>
</dbReference>
<dbReference type="GO" id="GO:0006167">
    <property type="term" value="P:AMP biosynthetic process"/>
    <property type="evidence" value="ECO:0007669"/>
    <property type="project" value="TreeGrafter"/>
</dbReference>
<dbReference type="GO" id="GO:0006754">
    <property type="term" value="P:ATP biosynthetic process"/>
    <property type="evidence" value="ECO:0007669"/>
    <property type="project" value="TreeGrafter"/>
</dbReference>
<accession>A0A6C0BQQ8</accession>
<dbReference type="InterPro" id="IPR015797">
    <property type="entry name" value="NUDIX_hydrolase-like_dom_sf"/>
</dbReference>
<dbReference type="EMBL" id="MN739216">
    <property type="protein sequence ID" value="QHS94121.1"/>
    <property type="molecule type" value="Genomic_DNA"/>
</dbReference>
<dbReference type="Pfam" id="PF00293">
    <property type="entry name" value="NUDIX"/>
    <property type="match status" value="1"/>
</dbReference>
<dbReference type="AlphaFoldDB" id="A0A6C0BQQ8"/>
<organism evidence="3">
    <name type="scientific">viral metagenome</name>
    <dbReference type="NCBI Taxonomy" id="1070528"/>
    <lineage>
        <taxon>unclassified sequences</taxon>
        <taxon>metagenomes</taxon>
        <taxon>organismal metagenomes</taxon>
    </lineage>
</organism>
<sequence>MIHNNSFYNSQHNSHNSHNKRKDIQCINCGIFGHTSKYCNCPTTSYGVICYKMSDRRPMYLMIQRKDSLSYVEFIRGNYNIQNKNYIIRMLEMMTKDEIDFLRRNTFDAIWNALWVDNKHTSSYYKNMKDKFTTIKNGYFIKTKTDTISFSLNIGINKCRSFLKEQEWEFPKGRRKLGEKDFQCAIREFNEESNIKIADVYFGDSSKYFEEIYLSTNKIRYRNVYYISKYMRPCDQKVLFDKRNALQSKEVRDVQWFPYAIVNSKLNGRNIEKIETFKLVNDVVCKKFENIE</sequence>
<evidence type="ECO:0000256" key="1">
    <source>
        <dbReference type="ARBA" id="ARBA00022801"/>
    </source>
</evidence>
<dbReference type="InterPro" id="IPR020084">
    <property type="entry name" value="NUDIX_hydrolase_CS"/>
</dbReference>
<dbReference type="PROSITE" id="PS51462">
    <property type="entry name" value="NUDIX"/>
    <property type="match status" value="1"/>
</dbReference>
<dbReference type="Gene3D" id="3.90.79.10">
    <property type="entry name" value="Nucleoside Triphosphate Pyrophosphohydrolase"/>
    <property type="match status" value="1"/>
</dbReference>